<proteinExistence type="predicted"/>
<keyword evidence="2" id="KW-1185">Reference proteome</keyword>
<dbReference type="EMBL" id="OMOH01000010">
    <property type="protein sequence ID" value="SPF69249.1"/>
    <property type="molecule type" value="Genomic_DNA"/>
</dbReference>
<organism evidence="1 2">
    <name type="scientific">Propionibacterium ruminifibrarum</name>
    <dbReference type="NCBI Taxonomy" id="1962131"/>
    <lineage>
        <taxon>Bacteria</taxon>
        <taxon>Bacillati</taxon>
        <taxon>Actinomycetota</taxon>
        <taxon>Actinomycetes</taxon>
        <taxon>Propionibacteriales</taxon>
        <taxon>Propionibacteriaceae</taxon>
        <taxon>Propionibacterium</taxon>
    </lineage>
</organism>
<evidence type="ECO:0000313" key="1">
    <source>
        <dbReference type="EMBL" id="SPF69249.1"/>
    </source>
</evidence>
<protein>
    <submittedName>
        <fullName evidence="1">Uncharacterized protein</fullName>
    </submittedName>
</protein>
<dbReference type="Proteomes" id="UP000265962">
    <property type="component" value="Unassembled WGS sequence"/>
</dbReference>
<accession>A0A375I3I0</accession>
<name>A0A375I3I0_9ACTN</name>
<dbReference type="AlphaFoldDB" id="A0A375I3I0"/>
<evidence type="ECO:0000313" key="2">
    <source>
        <dbReference type="Proteomes" id="UP000265962"/>
    </source>
</evidence>
<reference evidence="2" key="1">
    <citation type="submission" date="2018-02" db="EMBL/GenBank/DDBJ databases">
        <authorList>
            <person name="Hornung B."/>
        </authorList>
    </citation>
    <scope>NUCLEOTIDE SEQUENCE [LARGE SCALE GENOMIC DNA]</scope>
</reference>
<gene>
    <name evidence="1" type="ORF">PROPJV5_2210</name>
</gene>
<sequence length="39" mass="4054">MACTCAEDGLIRAEDGVTVRIQVRGACSPPGRGHGLKLD</sequence>